<accession>A0A497VC41</accession>
<dbReference type="SUPFAM" id="SSF52266">
    <property type="entry name" value="SGNH hydrolase"/>
    <property type="match status" value="1"/>
</dbReference>
<organism evidence="3 4">
    <name type="scientific">Litoreibacter meonggei</name>
    <dbReference type="NCBI Taxonomy" id="1049199"/>
    <lineage>
        <taxon>Bacteria</taxon>
        <taxon>Pseudomonadati</taxon>
        <taxon>Pseudomonadota</taxon>
        <taxon>Alphaproteobacteria</taxon>
        <taxon>Rhodobacterales</taxon>
        <taxon>Roseobacteraceae</taxon>
        <taxon>Litoreibacter</taxon>
    </lineage>
</organism>
<dbReference type="InterPro" id="IPR036514">
    <property type="entry name" value="SGNH_hydro_sf"/>
</dbReference>
<dbReference type="EMBL" id="RCCE01000006">
    <property type="protein sequence ID" value="RLJ41030.1"/>
    <property type="molecule type" value="Genomic_DNA"/>
</dbReference>
<dbReference type="PANTHER" id="PTHR38340:SF1">
    <property type="entry name" value="S-LAYER PROTEIN"/>
    <property type="match status" value="1"/>
</dbReference>
<dbReference type="InterPro" id="IPR011049">
    <property type="entry name" value="Serralysin-like_metalloprot_C"/>
</dbReference>
<reference evidence="3 4" key="1">
    <citation type="submission" date="2018-10" db="EMBL/GenBank/DDBJ databases">
        <title>Genomic Encyclopedia of Archaeal and Bacterial Type Strains, Phase II (KMG-II): from individual species to whole genera.</title>
        <authorList>
            <person name="Goeker M."/>
        </authorList>
    </citation>
    <scope>NUCLEOTIDE SEQUENCE [LARGE SCALE GENOMIC DNA]</scope>
    <source>
        <strain evidence="3 4">DSM 29466</strain>
    </source>
</reference>
<keyword evidence="2" id="KW-0964">Secreted</keyword>
<evidence type="ECO:0000313" key="4">
    <source>
        <dbReference type="Proteomes" id="UP000269157"/>
    </source>
</evidence>
<dbReference type="Pfam" id="PF00353">
    <property type="entry name" value="HemolysinCabind"/>
    <property type="match status" value="3"/>
</dbReference>
<comment type="subcellular location">
    <subcellularLocation>
        <location evidence="1">Secreted</location>
    </subcellularLocation>
</comment>
<dbReference type="InterPro" id="IPR001343">
    <property type="entry name" value="Hemolysn_Ca-bd"/>
</dbReference>
<evidence type="ECO:0000313" key="3">
    <source>
        <dbReference type="EMBL" id="RLJ41030.1"/>
    </source>
</evidence>
<dbReference type="Proteomes" id="UP000269157">
    <property type="component" value="Unassembled WGS sequence"/>
</dbReference>
<protein>
    <submittedName>
        <fullName evidence="3">Hemolysin type calcium-binding protein</fullName>
    </submittedName>
</protein>
<comment type="caution">
    <text evidence="3">The sequence shown here is derived from an EMBL/GenBank/DDBJ whole genome shotgun (WGS) entry which is preliminary data.</text>
</comment>
<name>A0A497VC41_9RHOB</name>
<dbReference type="SUPFAM" id="SSF51120">
    <property type="entry name" value="beta-Roll"/>
    <property type="match status" value="3"/>
</dbReference>
<dbReference type="GO" id="GO:0005509">
    <property type="term" value="F:calcium ion binding"/>
    <property type="evidence" value="ECO:0007669"/>
    <property type="project" value="InterPro"/>
</dbReference>
<dbReference type="PROSITE" id="PS00330">
    <property type="entry name" value="HEMOLYSIN_CALCIUM"/>
    <property type="match status" value="2"/>
</dbReference>
<dbReference type="PRINTS" id="PR00313">
    <property type="entry name" value="CABNDNGRPT"/>
</dbReference>
<dbReference type="Gene3D" id="2.150.10.10">
    <property type="entry name" value="Serralysin-like metalloprotease, C-terminal"/>
    <property type="match status" value="2"/>
</dbReference>
<evidence type="ECO:0000256" key="2">
    <source>
        <dbReference type="ARBA" id="ARBA00022525"/>
    </source>
</evidence>
<dbReference type="GO" id="GO:0016788">
    <property type="term" value="F:hydrolase activity, acting on ester bonds"/>
    <property type="evidence" value="ECO:0007669"/>
    <property type="project" value="UniProtKB-ARBA"/>
</dbReference>
<keyword evidence="4" id="KW-1185">Reference proteome</keyword>
<dbReference type="RefSeq" id="WP_121027601.1">
    <property type="nucleotide sequence ID" value="NZ_RCCE01000006.1"/>
</dbReference>
<proteinExistence type="predicted"/>
<gene>
    <name evidence="3" type="ORF">BCF46_3605</name>
</gene>
<dbReference type="InterPro" id="IPR050557">
    <property type="entry name" value="RTX_toxin/Mannuronan_C5-epim"/>
</dbReference>
<dbReference type="InterPro" id="IPR018511">
    <property type="entry name" value="Hemolysin-typ_Ca-bd_CS"/>
</dbReference>
<dbReference type="PANTHER" id="PTHR38340">
    <property type="entry name" value="S-LAYER PROTEIN"/>
    <property type="match status" value="1"/>
</dbReference>
<dbReference type="GO" id="GO:0005576">
    <property type="term" value="C:extracellular region"/>
    <property type="evidence" value="ECO:0007669"/>
    <property type="project" value="UniProtKB-SubCell"/>
</dbReference>
<dbReference type="Gene3D" id="3.40.50.1110">
    <property type="entry name" value="SGNH hydrolase"/>
    <property type="match status" value="1"/>
</dbReference>
<dbReference type="AlphaFoldDB" id="A0A497VC41"/>
<dbReference type="OrthoDB" id="9342475at2"/>
<evidence type="ECO:0000256" key="1">
    <source>
        <dbReference type="ARBA" id="ARBA00004613"/>
    </source>
</evidence>
<sequence length="695" mass="74135">MIAHFVLAGQSNIDQWFHVDDGSALESFKETFLALNPQYTDVQFFDAARGGSALLSGSALQYAGVRAPDDADLFERISQNYWYDETTGVAGPNLSLFLGRIETAVATGIEFLGIIWAQGEADTTYVGEHGGGKYTEALGFVLGQLADASNTPDVYIQALGDRAFYSERLHGGAEAIRDAQQLVADSSDAIALATTIFDLELRDSVHLTVAAYEAAAVRMAIAISTGETSPAVGEAILVDHNTILVQLQLAPDQRCSGDFDLGGFSIVENGVEIEITLATMTSSGLLRVQTLTELSSPNISYGAVENSVNMQIDDFIYVTGPNGSVPIFPFNLTVAQPSLETTEIGGRLHIEGDDLNNQVIGLSGDDYLYGNDGDDVLIGGWGRDRLYGGSGADTFVLSTDTSTDIVYDFDIAEDAIGLLGYSQANVTFRPYGDNDLDIRTPDGQRIVLRNVSYESADDIQIHMLGNEGSNDLIGSAGEDQIFAFGGDDWIDSGAGDDLITVGVGADTISFGTGSNTNTVYDFNVEEDTILLVDLFVTSLTVEQSQAGDLELRSPDGDLLVLNGVSLTDFALVNIVDQQPEVGILTGTDGNDVLRGSAVNDLVSGLGGTDRLYGEGGDDVFVFGAGSGLNVIYDFAQGQDKILIEDQGFDSLTIISYNTTDAEIRLASGERLVLRNIDHDTVDADDFVFSVPDEFI</sequence>